<dbReference type="Gene3D" id="3.40.190.10">
    <property type="entry name" value="Periplasmic binding protein-like II"/>
    <property type="match status" value="2"/>
</dbReference>
<evidence type="ECO:0000313" key="5">
    <source>
        <dbReference type="Proteomes" id="UP000515563"/>
    </source>
</evidence>
<reference evidence="5" key="1">
    <citation type="submission" date="2019-09" db="EMBL/GenBank/DDBJ databases">
        <title>Antimicrobial potential of Antarctic Bacteria.</title>
        <authorList>
            <person name="Benaud N."/>
            <person name="Edwards R.J."/>
            <person name="Ferrari B.C."/>
        </authorList>
    </citation>
    <scope>NUCLEOTIDE SEQUENCE [LARGE SCALE GENOMIC DNA]</scope>
    <source>
        <strain evidence="5">SPB151</strain>
    </source>
</reference>
<dbReference type="Proteomes" id="UP000515563">
    <property type="component" value="Chromosome"/>
</dbReference>
<evidence type="ECO:0000256" key="3">
    <source>
        <dbReference type="ARBA" id="ARBA00022729"/>
    </source>
</evidence>
<evidence type="ECO:0000256" key="2">
    <source>
        <dbReference type="ARBA" id="ARBA00022448"/>
    </source>
</evidence>
<dbReference type="InterPro" id="IPR006059">
    <property type="entry name" value="SBP"/>
</dbReference>
<evidence type="ECO:0000256" key="1">
    <source>
        <dbReference type="ARBA" id="ARBA00008520"/>
    </source>
</evidence>
<keyword evidence="5" id="KW-1185">Reference proteome</keyword>
<reference evidence="4 5" key="2">
    <citation type="journal article" date="2020" name="Microbiol. Resour. Announc.">
        <title>Antarctic desert soil bacteria exhibit high novel natural product potential, evaluated through long-read genome sequencing and comparative genomics.</title>
        <authorList>
            <person name="Benaud N."/>
            <person name="Edwards R.J."/>
            <person name="Amos T.G."/>
            <person name="D'Agostino P.M."/>
            <person name="Gutierrez-Chavez C."/>
            <person name="Montgomery K."/>
            <person name="Nicetic I."/>
            <person name="Ferrari B.C."/>
        </authorList>
    </citation>
    <scope>NUCLEOTIDE SEQUENCE [LARGE SCALE GENOMIC DNA]</scope>
    <source>
        <strain evidence="4 5">SPB151</strain>
    </source>
</reference>
<dbReference type="PANTHER" id="PTHR30061">
    <property type="entry name" value="MALTOSE-BINDING PERIPLASMIC PROTEIN"/>
    <property type="match status" value="1"/>
</dbReference>
<dbReference type="GO" id="GO:1901982">
    <property type="term" value="F:maltose binding"/>
    <property type="evidence" value="ECO:0007669"/>
    <property type="project" value="TreeGrafter"/>
</dbReference>
<name>A0A7G6X984_9ACTN</name>
<accession>A0A7G6X984</accession>
<gene>
    <name evidence="4" type="ORF">F1D05_06700</name>
</gene>
<dbReference type="KEGG" id="kqi:F1D05_06700"/>
<sequence length="417" mass="44680">MLGLVAVGCGGPAPAKPGQSDKVTGEIRMITPIFEGSDGAKVLSGLMADFTKQYPDVKIVPDYTTYAKLNEKLTTSLASGRPYDVMLMGVGWIPPFAAKGVLADLGESESALTSLYSERVVAPGVYDGKVYARPIMLDTRYGYYRKDLFKQAGLDPEKPPTTFAEIRDYARKLTVRDGSGKLTRAGIDILGIDLRQGFETLMWAAGGDLFTPDGKVAFNSPKAVSALQLMTDIIRTDKSEDFGFTEPGAATGVPIVQGRAAMMLGHNNTWQEFEQNAPNLVKDGQVGFFVVTGERPALFQGGTIGAVSAKSKQQAAAKEWVKYLASAQPSLRANQQRGNVPALKSLVSSEYVQKNPAVQFAMKNLDHAYSEGGVPAWLQIRGDFKAAIESALLGKTTPQQALDDLAKKAEAAIASGK</sequence>
<dbReference type="GO" id="GO:0015768">
    <property type="term" value="P:maltose transport"/>
    <property type="evidence" value="ECO:0007669"/>
    <property type="project" value="TreeGrafter"/>
</dbReference>
<dbReference type="CDD" id="cd14748">
    <property type="entry name" value="PBP2_UgpB"/>
    <property type="match status" value="1"/>
</dbReference>
<protein>
    <submittedName>
        <fullName evidence="4">ABC transporter substrate-binding protein</fullName>
    </submittedName>
</protein>
<dbReference type="EMBL" id="CP043661">
    <property type="protein sequence ID" value="QNE22799.1"/>
    <property type="molecule type" value="Genomic_DNA"/>
</dbReference>
<dbReference type="GO" id="GO:0042956">
    <property type="term" value="P:maltodextrin transmembrane transport"/>
    <property type="evidence" value="ECO:0007669"/>
    <property type="project" value="TreeGrafter"/>
</dbReference>
<dbReference type="AlphaFoldDB" id="A0A7G6X984"/>
<comment type="similarity">
    <text evidence="1">Belongs to the bacterial solute-binding protein 1 family.</text>
</comment>
<dbReference type="Pfam" id="PF01547">
    <property type="entry name" value="SBP_bac_1"/>
    <property type="match status" value="1"/>
</dbReference>
<dbReference type="SUPFAM" id="SSF53850">
    <property type="entry name" value="Periplasmic binding protein-like II"/>
    <property type="match status" value="1"/>
</dbReference>
<proteinExistence type="inferred from homology"/>
<keyword evidence="2" id="KW-0813">Transport</keyword>
<dbReference type="PANTHER" id="PTHR30061:SF50">
    <property type="entry name" value="MALTOSE_MALTODEXTRIN-BINDING PERIPLASMIC PROTEIN"/>
    <property type="match status" value="1"/>
</dbReference>
<dbReference type="GO" id="GO:0055052">
    <property type="term" value="C:ATP-binding cassette (ABC) transporter complex, substrate-binding subunit-containing"/>
    <property type="evidence" value="ECO:0007669"/>
    <property type="project" value="TreeGrafter"/>
</dbReference>
<organism evidence="4 5">
    <name type="scientific">Kribbella qitaiheensis</name>
    <dbReference type="NCBI Taxonomy" id="1544730"/>
    <lineage>
        <taxon>Bacteria</taxon>
        <taxon>Bacillati</taxon>
        <taxon>Actinomycetota</taxon>
        <taxon>Actinomycetes</taxon>
        <taxon>Propionibacteriales</taxon>
        <taxon>Kribbellaceae</taxon>
        <taxon>Kribbella</taxon>
    </lineage>
</organism>
<keyword evidence="3" id="KW-0732">Signal</keyword>
<evidence type="ECO:0000313" key="4">
    <source>
        <dbReference type="EMBL" id="QNE22799.1"/>
    </source>
</evidence>